<keyword evidence="1" id="KW-0496">Mitochondrion</keyword>
<accession>A0A099P5Y9</accession>
<dbReference type="Gene3D" id="3.60.160.10">
    <property type="entry name" value="Mitochondrial biogenesis AIM24"/>
    <property type="match status" value="1"/>
</dbReference>
<dbReference type="AlphaFoldDB" id="A0A099P5Y9"/>
<dbReference type="Gene3D" id="3.10.129.10">
    <property type="entry name" value="Hotdog Thioesterase"/>
    <property type="match status" value="1"/>
</dbReference>
<gene>
    <name evidence="2" type="ORF">JL09_g355</name>
</gene>
<evidence type="ECO:0000256" key="1">
    <source>
        <dbReference type="RuleBase" id="RU363045"/>
    </source>
</evidence>
<name>A0A099P5Y9_PICKU</name>
<dbReference type="VEuPathDB" id="FungiDB:C5L36_0C03580"/>
<proteinExistence type="inferred from homology"/>
<evidence type="ECO:0000313" key="3">
    <source>
        <dbReference type="Proteomes" id="UP000029867"/>
    </source>
</evidence>
<protein>
    <recommendedName>
        <fullName evidence="1">Altered inheritance of mitochondria protein 24, mitochondrial</fullName>
    </recommendedName>
</protein>
<sequence length="636" mass="71738">MPLIQKIQGRPISFHSIKSLFKSTGSTASTELEKPLTSLPNATGIGAFAEPVTYQVLGSSSNLLNIKLPKSSILNLRYSSSNQKIIAMNGHINSLCLEISKTADSGLIFQRCFNEKEAMSFLIAPKAHNSCFAVAENGESNWILKKSSLLSWSGPGIRPVSPKNNYSYVQMIGSGSFVISCPGQLIQLDLKEGENIQVNTKSIVAYTHSRGDDGSFNELEGNVKSIVDFSAGRAPASLRFNWVLSYLKIPESVSTDPNFKMILHTLHSLTNYIKTAILKLKSLIPYHRSDVFVELKGPKTLFLTNSYALEIDSIPKKKLDRIKHFKIKDLCTIIQIQYLMIRSFCSHISQRFIGKLKLPLKLSDEEIKEFKSRLLNSSWEIKDEFVSTLPAKQIYVTTQSLLDRSCPLFMESLNKNSDQTHTVNLNEMFPIGSGLPLAYSLGYCNPLSNESELGVDGYDNYHAPCDKKVEFFKRRMWVNGSFAYNHSNPLKFGDKLNFTETVKRVKVLKETGTIFAEYKRCFNNQNGSCIVEMRGLGYLADLYSSYKQRFSTIENPDKSITVVPTLLTNFRMSAVTFNSHQIHYNPEYAKSIENYPDIVIEAPLLISLASQFWLNYNTDIWVKSFKYKISAPITRN</sequence>
<dbReference type="InterPro" id="IPR002838">
    <property type="entry name" value="AIM24"/>
</dbReference>
<dbReference type="SUPFAM" id="SSF51219">
    <property type="entry name" value="TRAP-like"/>
    <property type="match status" value="1"/>
</dbReference>
<dbReference type="GO" id="GO:0019171">
    <property type="term" value="F:(3R)-hydroxyacyl-[acyl-carrier-protein] dehydratase activity"/>
    <property type="evidence" value="ECO:0007669"/>
    <property type="project" value="TreeGrafter"/>
</dbReference>
<dbReference type="InterPro" id="IPR036983">
    <property type="entry name" value="AIM24_sf"/>
</dbReference>
<reference evidence="3" key="1">
    <citation type="journal article" date="2014" name="Microb. Cell Fact.">
        <title>Exploiting Issatchenkia orientalis SD108 for succinic acid production.</title>
        <authorList>
            <person name="Xiao H."/>
            <person name="Shao Z."/>
            <person name="Jiang Y."/>
            <person name="Dole S."/>
            <person name="Zhao H."/>
        </authorList>
    </citation>
    <scope>NUCLEOTIDE SEQUENCE [LARGE SCALE GENOMIC DNA]</scope>
    <source>
        <strain evidence="3">SD108</strain>
    </source>
</reference>
<comment type="similarity">
    <text evidence="1">Belongs to the AIM24 family.</text>
</comment>
<dbReference type="eggNOG" id="ENOG502S5QU">
    <property type="taxonomic scope" value="Eukaryota"/>
</dbReference>
<evidence type="ECO:0000313" key="2">
    <source>
        <dbReference type="EMBL" id="KGK40448.1"/>
    </source>
</evidence>
<dbReference type="InterPro" id="IPR052741">
    <property type="entry name" value="Mitochondrial_HTD2"/>
</dbReference>
<comment type="caution">
    <text evidence="2">The sequence shown here is derived from an EMBL/GenBank/DDBJ whole genome shotgun (WGS) entry which is preliminary data.</text>
</comment>
<dbReference type="Proteomes" id="UP000029867">
    <property type="component" value="Unassembled WGS sequence"/>
</dbReference>
<dbReference type="VEuPathDB" id="FungiDB:C5L36_0C03590"/>
<comment type="subcellular location">
    <subcellularLocation>
        <location evidence="1">Mitochondrion</location>
    </subcellularLocation>
</comment>
<dbReference type="HOGENOM" id="CLU_430230_0_0_1"/>
<organism evidence="2 3">
    <name type="scientific">Pichia kudriavzevii</name>
    <name type="common">Yeast</name>
    <name type="synonym">Issatchenkia orientalis</name>
    <dbReference type="NCBI Taxonomy" id="4909"/>
    <lineage>
        <taxon>Eukaryota</taxon>
        <taxon>Fungi</taxon>
        <taxon>Dikarya</taxon>
        <taxon>Ascomycota</taxon>
        <taxon>Saccharomycotina</taxon>
        <taxon>Pichiomycetes</taxon>
        <taxon>Pichiales</taxon>
        <taxon>Pichiaceae</taxon>
        <taxon>Pichia</taxon>
    </lineage>
</organism>
<dbReference type="PANTHER" id="PTHR28152">
    <property type="entry name" value="HYDROXYACYL-THIOESTER DEHYDRATASE TYPE 2, MITOCHONDRIAL"/>
    <property type="match status" value="1"/>
</dbReference>
<dbReference type="SUPFAM" id="SSF54637">
    <property type="entry name" value="Thioesterase/thiol ester dehydrase-isomerase"/>
    <property type="match status" value="1"/>
</dbReference>
<dbReference type="EMBL" id="JQFK01000002">
    <property type="protein sequence ID" value="KGK40448.1"/>
    <property type="molecule type" value="Genomic_DNA"/>
</dbReference>
<dbReference type="GO" id="GO:0005739">
    <property type="term" value="C:mitochondrion"/>
    <property type="evidence" value="ECO:0007669"/>
    <property type="project" value="UniProtKB-SubCell"/>
</dbReference>
<dbReference type="InterPro" id="IPR016031">
    <property type="entry name" value="Trp_RNA-bd_attenuator-like_dom"/>
</dbReference>
<dbReference type="InterPro" id="IPR029069">
    <property type="entry name" value="HotDog_dom_sf"/>
</dbReference>
<dbReference type="PANTHER" id="PTHR28152:SF1">
    <property type="entry name" value="HYDROXYACYL-THIOESTER DEHYDRATASE TYPE 2, MITOCHONDRIAL"/>
    <property type="match status" value="1"/>
</dbReference>
<dbReference type="Pfam" id="PF01987">
    <property type="entry name" value="AIM24"/>
    <property type="match status" value="1"/>
</dbReference>